<accession>A0A1Y2DV52</accession>
<protein>
    <recommendedName>
        <fullName evidence="3">F-box domain-containing protein</fullName>
    </recommendedName>
</protein>
<dbReference type="OrthoDB" id="5224238at2759"/>
<dbReference type="EMBL" id="MCFJ01000008">
    <property type="protein sequence ID" value="ORY63151.1"/>
    <property type="molecule type" value="Genomic_DNA"/>
</dbReference>
<dbReference type="InParanoid" id="A0A1Y2DV52"/>
<dbReference type="GeneID" id="63776639"/>
<dbReference type="Gene3D" id="3.80.10.10">
    <property type="entry name" value="Ribonuclease Inhibitor"/>
    <property type="match status" value="1"/>
</dbReference>
<sequence>MDALPVELLRLIFSSCDPPSVRTLRETNRTLADVGYDYLLPPKFTILGYRDDIDHLHSIALHDRLRGSIESIVINLAEVDEYYARHSAYCQHFAQLPEERAALLTSAFDDFRKVQRGRKTADPLHTRSDDLREAFTALPNLKDVAITFTQCPLDDSVVVMREVYDMPNCRKMDRPLASTNLDTIIFALHGVRLSSFSVDRFPLEMLKNKVQRKHWFAHAQSFDSLSELSLTLDPSGLVGPSSAVMAVNGLGYLLQVASQLKKLKLAFHPYSSPDSKFALSFRELLNGFTFTKLEELTLEGVSCDEQDLREFLARHNATLRRLRLGGRGLATPDAASSGGIHLYEGNFKSLFAGLHVKLPNLERLHLEGIFECEHRGLPSHETYNFYPLTNESWESVPCPRWVRASRKTINCLPFEQFVRFGGSYPGNALAQNF</sequence>
<evidence type="ECO:0000313" key="1">
    <source>
        <dbReference type="EMBL" id="ORY63151.1"/>
    </source>
</evidence>
<evidence type="ECO:0008006" key="3">
    <source>
        <dbReference type="Google" id="ProtNLM"/>
    </source>
</evidence>
<dbReference type="CDD" id="cd09917">
    <property type="entry name" value="F-box_SF"/>
    <property type="match status" value="1"/>
</dbReference>
<comment type="caution">
    <text evidence="1">The sequence shown here is derived from an EMBL/GenBank/DDBJ whole genome shotgun (WGS) entry which is preliminary data.</text>
</comment>
<dbReference type="RefSeq" id="XP_040714808.1">
    <property type="nucleotide sequence ID" value="XM_040860427.1"/>
</dbReference>
<proteinExistence type="predicted"/>
<dbReference type="Proteomes" id="UP000193689">
    <property type="component" value="Unassembled WGS sequence"/>
</dbReference>
<reference evidence="1 2" key="1">
    <citation type="submission" date="2016-07" db="EMBL/GenBank/DDBJ databases">
        <title>Pervasive Adenine N6-methylation of Active Genes in Fungi.</title>
        <authorList>
            <consortium name="DOE Joint Genome Institute"/>
            <person name="Mondo S.J."/>
            <person name="Dannebaum R.O."/>
            <person name="Kuo R.C."/>
            <person name="Labutti K."/>
            <person name="Haridas S."/>
            <person name="Kuo A."/>
            <person name="Salamov A."/>
            <person name="Ahrendt S.R."/>
            <person name="Lipzen A."/>
            <person name="Sullivan W."/>
            <person name="Andreopoulos W.B."/>
            <person name="Clum A."/>
            <person name="Lindquist E."/>
            <person name="Daum C."/>
            <person name="Ramamoorthy G.K."/>
            <person name="Gryganskyi A."/>
            <person name="Culley D."/>
            <person name="Magnuson J.K."/>
            <person name="James T.Y."/>
            <person name="O'Malley M.A."/>
            <person name="Stajich J.E."/>
            <person name="Spatafora J.W."/>
            <person name="Visel A."/>
            <person name="Grigoriev I.V."/>
        </authorList>
    </citation>
    <scope>NUCLEOTIDE SEQUENCE [LARGE SCALE GENOMIC DNA]</scope>
    <source>
        <strain evidence="1 2">CBS 129021</strain>
    </source>
</reference>
<dbReference type="AlphaFoldDB" id="A0A1Y2DV52"/>
<evidence type="ECO:0000313" key="2">
    <source>
        <dbReference type="Proteomes" id="UP000193689"/>
    </source>
</evidence>
<dbReference type="InterPro" id="IPR032675">
    <property type="entry name" value="LRR_dom_sf"/>
</dbReference>
<organism evidence="1 2">
    <name type="scientific">Pseudomassariella vexata</name>
    <dbReference type="NCBI Taxonomy" id="1141098"/>
    <lineage>
        <taxon>Eukaryota</taxon>
        <taxon>Fungi</taxon>
        <taxon>Dikarya</taxon>
        <taxon>Ascomycota</taxon>
        <taxon>Pezizomycotina</taxon>
        <taxon>Sordariomycetes</taxon>
        <taxon>Xylariomycetidae</taxon>
        <taxon>Amphisphaeriales</taxon>
        <taxon>Pseudomassariaceae</taxon>
        <taxon>Pseudomassariella</taxon>
    </lineage>
</organism>
<name>A0A1Y2DV52_9PEZI</name>
<gene>
    <name evidence="1" type="ORF">BCR38DRAFT_436036</name>
</gene>
<dbReference type="SUPFAM" id="SSF52047">
    <property type="entry name" value="RNI-like"/>
    <property type="match status" value="1"/>
</dbReference>
<keyword evidence="2" id="KW-1185">Reference proteome</keyword>